<dbReference type="GO" id="GO:0003677">
    <property type="term" value="F:DNA binding"/>
    <property type="evidence" value="ECO:0007669"/>
    <property type="project" value="UniProtKB-KW"/>
</dbReference>
<keyword evidence="5" id="KW-0175">Coiled coil</keyword>
<dbReference type="EMBL" id="WBZC01000036">
    <property type="protein sequence ID" value="KAB3534024.1"/>
    <property type="molecule type" value="Genomic_DNA"/>
</dbReference>
<dbReference type="CDD" id="cd04764">
    <property type="entry name" value="HTH_MlrA-like_sg1"/>
    <property type="match status" value="1"/>
</dbReference>
<keyword evidence="8" id="KW-1185">Reference proteome</keyword>
<evidence type="ECO:0000256" key="3">
    <source>
        <dbReference type="ARBA" id="ARBA00023125"/>
    </source>
</evidence>
<evidence type="ECO:0000256" key="2">
    <source>
        <dbReference type="ARBA" id="ARBA00023015"/>
    </source>
</evidence>
<feature type="coiled-coil region" evidence="5">
    <location>
        <begin position="125"/>
        <end position="192"/>
    </location>
</feature>
<proteinExistence type="predicted"/>
<evidence type="ECO:0000256" key="4">
    <source>
        <dbReference type="ARBA" id="ARBA00023163"/>
    </source>
</evidence>
<sequence length="204" mass="24168">MRTNNEVYSINEIAELTGFKPHVIRFYEKEFSLKIPRDTGNRRYFTYRELEDLLYIKSMQEKGLTNSQIKQVLKSPKISLDTKTRKEVAVSAPAKVNRNEEKNYEVLLKEATQYLSMQVHESIKNIDTRKEIEELSEKIDELKNKLNNQEKDVLICENAKLKMKVKEKSYEVAELKDKLRREQAQNKSFFQRMFNGKSKSSIKY</sequence>
<dbReference type="SUPFAM" id="SSF46955">
    <property type="entry name" value="Putative DNA-binding domain"/>
    <property type="match status" value="1"/>
</dbReference>
<comment type="caution">
    <text evidence="7">The sequence shown here is derived from an EMBL/GenBank/DDBJ whole genome shotgun (WGS) entry which is preliminary data.</text>
</comment>
<keyword evidence="2" id="KW-0805">Transcription regulation</keyword>
<dbReference type="Pfam" id="PF13411">
    <property type="entry name" value="MerR_1"/>
    <property type="match status" value="1"/>
</dbReference>
<dbReference type="SMART" id="SM00422">
    <property type="entry name" value="HTH_MERR"/>
    <property type="match status" value="1"/>
</dbReference>
<dbReference type="Gene3D" id="1.10.1660.10">
    <property type="match status" value="1"/>
</dbReference>
<evidence type="ECO:0000259" key="6">
    <source>
        <dbReference type="PROSITE" id="PS50937"/>
    </source>
</evidence>
<keyword evidence="3" id="KW-0238">DNA-binding</keyword>
<evidence type="ECO:0000256" key="5">
    <source>
        <dbReference type="SAM" id="Coils"/>
    </source>
</evidence>
<organism evidence="7 8">
    <name type="scientific">Alkaliphilus pronyensis</name>
    <dbReference type="NCBI Taxonomy" id="1482732"/>
    <lineage>
        <taxon>Bacteria</taxon>
        <taxon>Bacillati</taxon>
        <taxon>Bacillota</taxon>
        <taxon>Clostridia</taxon>
        <taxon>Peptostreptococcales</taxon>
        <taxon>Natronincolaceae</taxon>
        <taxon>Alkaliphilus</taxon>
    </lineage>
</organism>
<feature type="domain" description="HTH merR-type" evidence="6">
    <location>
        <begin position="7"/>
        <end position="75"/>
    </location>
</feature>
<protein>
    <submittedName>
        <fullName evidence="7">MerR family transcriptional regulator</fullName>
    </submittedName>
</protein>
<name>A0A6I0FEG8_9FIRM</name>
<dbReference type="RefSeq" id="WP_151861496.1">
    <property type="nucleotide sequence ID" value="NZ_WBZC01000036.1"/>
</dbReference>
<evidence type="ECO:0000256" key="1">
    <source>
        <dbReference type="ARBA" id="ARBA00022491"/>
    </source>
</evidence>
<dbReference type="Proteomes" id="UP000432715">
    <property type="component" value="Unassembled WGS sequence"/>
</dbReference>
<keyword evidence="1" id="KW-0678">Repressor</keyword>
<dbReference type="InterPro" id="IPR009061">
    <property type="entry name" value="DNA-bd_dom_put_sf"/>
</dbReference>
<reference evidence="7 8" key="1">
    <citation type="submission" date="2019-10" db="EMBL/GenBank/DDBJ databases">
        <title>Alkaliphilus serpentinus sp. nov. and Alkaliphilus pronyensis sp. nov., two novel anaerobic alkaliphilic species isolated from the serpentinized-hosted hydrothermal field of the Prony Bay (New Caledonia).</title>
        <authorList>
            <person name="Postec A."/>
        </authorList>
    </citation>
    <scope>NUCLEOTIDE SEQUENCE [LARGE SCALE GENOMIC DNA]</scope>
    <source>
        <strain evidence="7 8">LacV</strain>
    </source>
</reference>
<keyword evidence="4" id="KW-0804">Transcription</keyword>
<evidence type="ECO:0000313" key="7">
    <source>
        <dbReference type="EMBL" id="KAB3534024.1"/>
    </source>
</evidence>
<dbReference type="OrthoDB" id="9811174at2"/>
<evidence type="ECO:0000313" key="8">
    <source>
        <dbReference type="Proteomes" id="UP000432715"/>
    </source>
</evidence>
<gene>
    <name evidence="7" type="ORF">F8154_10105</name>
</gene>
<accession>A0A6I0FEG8</accession>
<dbReference type="AlphaFoldDB" id="A0A6I0FEG8"/>
<dbReference type="PROSITE" id="PS50937">
    <property type="entry name" value="HTH_MERR_2"/>
    <property type="match status" value="1"/>
</dbReference>
<dbReference type="InterPro" id="IPR047057">
    <property type="entry name" value="MerR_fam"/>
</dbReference>
<dbReference type="InterPro" id="IPR000551">
    <property type="entry name" value="MerR-type_HTH_dom"/>
</dbReference>
<dbReference type="GO" id="GO:0003700">
    <property type="term" value="F:DNA-binding transcription factor activity"/>
    <property type="evidence" value="ECO:0007669"/>
    <property type="project" value="InterPro"/>
</dbReference>
<dbReference type="PANTHER" id="PTHR30204:SF69">
    <property type="entry name" value="MERR-FAMILY TRANSCRIPTIONAL REGULATOR"/>
    <property type="match status" value="1"/>
</dbReference>
<dbReference type="PANTHER" id="PTHR30204">
    <property type="entry name" value="REDOX-CYCLING DRUG-SENSING TRANSCRIPTIONAL ACTIVATOR SOXR"/>
    <property type="match status" value="1"/>
</dbReference>